<proteinExistence type="predicted"/>
<comment type="caution">
    <text evidence="1">The sequence shown here is derived from an EMBL/GenBank/DDBJ whole genome shotgun (WGS) entry which is preliminary data.</text>
</comment>
<dbReference type="AlphaFoldDB" id="A0A645I3I1"/>
<sequence>MGRGKIELLDTLLDQKLIGRLLWEHGNKLFRGVKQFFWFGRLINIMVFPAESFIEHCKSFQAGFTDTVHMPE</sequence>
<protein>
    <submittedName>
        <fullName evidence="1">Uncharacterized protein</fullName>
    </submittedName>
</protein>
<gene>
    <name evidence="1" type="ORF">SDC9_193416</name>
</gene>
<evidence type="ECO:0000313" key="1">
    <source>
        <dbReference type="EMBL" id="MPN45841.1"/>
    </source>
</evidence>
<name>A0A645I3I1_9ZZZZ</name>
<accession>A0A645I3I1</accession>
<organism evidence="1">
    <name type="scientific">bioreactor metagenome</name>
    <dbReference type="NCBI Taxonomy" id="1076179"/>
    <lineage>
        <taxon>unclassified sequences</taxon>
        <taxon>metagenomes</taxon>
        <taxon>ecological metagenomes</taxon>
    </lineage>
</organism>
<reference evidence="1" key="1">
    <citation type="submission" date="2019-08" db="EMBL/GenBank/DDBJ databases">
        <authorList>
            <person name="Kucharzyk K."/>
            <person name="Murdoch R.W."/>
            <person name="Higgins S."/>
            <person name="Loffler F."/>
        </authorList>
    </citation>
    <scope>NUCLEOTIDE SEQUENCE</scope>
</reference>
<dbReference type="EMBL" id="VSSQ01106026">
    <property type="protein sequence ID" value="MPN45841.1"/>
    <property type="molecule type" value="Genomic_DNA"/>
</dbReference>